<dbReference type="InterPro" id="IPR020568">
    <property type="entry name" value="Ribosomal_Su5_D2-typ_SF"/>
</dbReference>
<gene>
    <name evidence="7" type="primary">pnp</name>
    <name evidence="9" type="ORF">FYJ85_02750</name>
</gene>
<evidence type="ECO:0000313" key="9">
    <source>
        <dbReference type="EMBL" id="MST95962.1"/>
    </source>
</evidence>
<evidence type="ECO:0000256" key="5">
    <source>
        <dbReference type="ARBA" id="ARBA00022842"/>
    </source>
</evidence>
<dbReference type="EC" id="2.7.7.8" evidence="7"/>
<keyword evidence="10" id="KW-1185">Reference proteome</keyword>
<dbReference type="InterPro" id="IPR012162">
    <property type="entry name" value="PNPase"/>
</dbReference>
<evidence type="ECO:0000256" key="7">
    <source>
        <dbReference type="HAMAP-Rule" id="MF_01595"/>
    </source>
</evidence>
<evidence type="ECO:0000313" key="10">
    <source>
        <dbReference type="Proteomes" id="UP000435649"/>
    </source>
</evidence>
<dbReference type="AlphaFoldDB" id="A0A844FZ14"/>
<keyword evidence="3 7" id="KW-0808">Transferase</keyword>
<dbReference type="PROSITE" id="PS50126">
    <property type="entry name" value="S1"/>
    <property type="match status" value="1"/>
</dbReference>
<evidence type="ECO:0000256" key="4">
    <source>
        <dbReference type="ARBA" id="ARBA00022695"/>
    </source>
</evidence>
<comment type="caution">
    <text evidence="9">The sequence shown here is derived from an EMBL/GenBank/DDBJ whole genome shotgun (WGS) entry which is preliminary data.</text>
</comment>
<dbReference type="GO" id="GO:0004654">
    <property type="term" value="F:polyribonucleotide nucleotidyltransferase activity"/>
    <property type="evidence" value="ECO:0007669"/>
    <property type="project" value="UniProtKB-UniRule"/>
</dbReference>
<dbReference type="CDD" id="cd11363">
    <property type="entry name" value="RNase_PH_PNPase_1"/>
    <property type="match status" value="1"/>
</dbReference>
<keyword evidence="7" id="KW-0479">Metal-binding</keyword>
<comment type="similarity">
    <text evidence="1 7">Belongs to the polyribonucleotide nucleotidyltransferase family.</text>
</comment>
<keyword evidence="5 7" id="KW-0460">Magnesium</keyword>
<dbReference type="InterPro" id="IPR027408">
    <property type="entry name" value="PNPase/RNase_PH_dom_sf"/>
</dbReference>
<dbReference type="SUPFAM" id="SSF54791">
    <property type="entry name" value="Eukaryotic type KH-domain (KH-domain type I)"/>
    <property type="match status" value="1"/>
</dbReference>
<keyword evidence="6 7" id="KW-0694">RNA-binding</keyword>
<comment type="catalytic activity">
    <reaction evidence="7">
        <text>RNA(n+1) + phosphate = RNA(n) + a ribonucleoside 5'-diphosphate</text>
        <dbReference type="Rhea" id="RHEA:22096"/>
        <dbReference type="Rhea" id="RHEA-COMP:14527"/>
        <dbReference type="Rhea" id="RHEA-COMP:17342"/>
        <dbReference type="ChEBI" id="CHEBI:43474"/>
        <dbReference type="ChEBI" id="CHEBI:57930"/>
        <dbReference type="ChEBI" id="CHEBI:140395"/>
        <dbReference type="EC" id="2.7.7.8"/>
    </reaction>
</comment>
<protein>
    <recommendedName>
        <fullName evidence="7">Polyribonucleotide nucleotidyltransferase</fullName>
        <ecNumber evidence="7">2.7.7.8</ecNumber>
    </recommendedName>
    <alternativeName>
        <fullName evidence="7">Polynucleotide phosphorylase</fullName>
        <shortName evidence="7">PNPase</shortName>
    </alternativeName>
</protein>
<dbReference type="SMART" id="SM00322">
    <property type="entry name" value="KH"/>
    <property type="match status" value="1"/>
</dbReference>
<evidence type="ECO:0000256" key="2">
    <source>
        <dbReference type="ARBA" id="ARBA00022490"/>
    </source>
</evidence>
<reference evidence="9 10" key="1">
    <citation type="submission" date="2019-08" db="EMBL/GenBank/DDBJ databases">
        <title>In-depth cultivation of the pig gut microbiome towards novel bacterial diversity and tailored functional studies.</title>
        <authorList>
            <person name="Wylensek D."/>
            <person name="Hitch T.C.A."/>
            <person name="Clavel T."/>
        </authorList>
    </citation>
    <scope>NUCLEOTIDE SEQUENCE [LARGE SCALE GENOMIC DNA]</scope>
    <source>
        <strain evidence="9 10">BBE-744-WT-12</strain>
    </source>
</reference>
<dbReference type="GO" id="GO:0000175">
    <property type="term" value="F:3'-5'-RNA exonuclease activity"/>
    <property type="evidence" value="ECO:0007669"/>
    <property type="project" value="TreeGrafter"/>
</dbReference>
<dbReference type="HAMAP" id="MF_01595">
    <property type="entry name" value="PNPase"/>
    <property type="match status" value="1"/>
</dbReference>
<dbReference type="PROSITE" id="PS50084">
    <property type="entry name" value="KH_TYPE_1"/>
    <property type="match status" value="1"/>
</dbReference>
<dbReference type="InterPro" id="IPR001247">
    <property type="entry name" value="ExoRNase_PH_dom1"/>
</dbReference>
<dbReference type="FunFam" id="3.30.1370.10:FF:000001">
    <property type="entry name" value="Polyribonucleotide nucleotidyltransferase"/>
    <property type="match status" value="1"/>
</dbReference>
<dbReference type="EMBL" id="VUNS01000002">
    <property type="protein sequence ID" value="MST95962.1"/>
    <property type="molecule type" value="Genomic_DNA"/>
</dbReference>
<keyword evidence="2 7" id="KW-0963">Cytoplasm</keyword>
<dbReference type="Pfam" id="PF03726">
    <property type="entry name" value="PNPase"/>
    <property type="match status" value="1"/>
</dbReference>
<dbReference type="InterPro" id="IPR036456">
    <property type="entry name" value="PNPase_PH_RNA-bd_sf"/>
</dbReference>
<dbReference type="InterPro" id="IPR012340">
    <property type="entry name" value="NA-bd_OB-fold"/>
</dbReference>
<evidence type="ECO:0000259" key="8">
    <source>
        <dbReference type="PROSITE" id="PS50126"/>
    </source>
</evidence>
<dbReference type="SUPFAM" id="SSF55666">
    <property type="entry name" value="Ribonuclease PH domain 2-like"/>
    <property type="match status" value="2"/>
</dbReference>
<dbReference type="Pfam" id="PF01138">
    <property type="entry name" value="RNase_PH"/>
    <property type="match status" value="2"/>
</dbReference>
<dbReference type="SUPFAM" id="SSF50249">
    <property type="entry name" value="Nucleic acid-binding proteins"/>
    <property type="match status" value="1"/>
</dbReference>
<dbReference type="GO" id="GO:0006396">
    <property type="term" value="P:RNA processing"/>
    <property type="evidence" value="ECO:0007669"/>
    <property type="project" value="InterPro"/>
</dbReference>
<dbReference type="Proteomes" id="UP000435649">
    <property type="component" value="Unassembled WGS sequence"/>
</dbReference>
<dbReference type="InterPro" id="IPR036612">
    <property type="entry name" value="KH_dom_type_1_sf"/>
</dbReference>
<dbReference type="SUPFAM" id="SSF46915">
    <property type="entry name" value="Polynucleotide phosphorylase/guanosine pentaphosphate synthase (PNPase/GPSI), domain 3"/>
    <property type="match status" value="1"/>
</dbReference>
<comment type="subcellular location">
    <subcellularLocation>
        <location evidence="7">Cytoplasm</location>
    </subcellularLocation>
</comment>
<dbReference type="CDD" id="cd11364">
    <property type="entry name" value="RNase_PH_PNPase_2"/>
    <property type="match status" value="1"/>
</dbReference>
<dbReference type="InterPro" id="IPR036345">
    <property type="entry name" value="ExoRNase_PH_dom2_sf"/>
</dbReference>
<dbReference type="FunFam" id="3.30.230.70:FF:000001">
    <property type="entry name" value="Polyribonucleotide nucleotidyltransferase"/>
    <property type="match status" value="1"/>
</dbReference>
<organism evidence="9 10">
    <name type="scientific">Victivallis lenta</name>
    <dbReference type="NCBI Taxonomy" id="2606640"/>
    <lineage>
        <taxon>Bacteria</taxon>
        <taxon>Pseudomonadati</taxon>
        <taxon>Lentisphaerota</taxon>
        <taxon>Lentisphaeria</taxon>
        <taxon>Victivallales</taxon>
        <taxon>Victivallaceae</taxon>
        <taxon>Victivallis</taxon>
    </lineage>
</organism>
<dbReference type="NCBIfam" id="NF008805">
    <property type="entry name" value="PRK11824.1"/>
    <property type="match status" value="1"/>
</dbReference>
<feature type="domain" description="S1 motif" evidence="8">
    <location>
        <begin position="627"/>
        <end position="696"/>
    </location>
</feature>
<dbReference type="InterPro" id="IPR004087">
    <property type="entry name" value="KH_dom"/>
</dbReference>
<accession>A0A844FZ14</accession>
<dbReference type="SUPFAM" id="SSF54211">
    <property type="entry name" value="Ribosomal protein S5 domain 2-like"/>
    <property type="match status" value="2"/>
</dbReference>
<dbReference type="GO" id="GO:0006402">
    <property type="term" value="P:mRNA catabolic process"/>
    <property type="evidence" value="ECO:0007669"/>
    <property type="project" value="UniProtKB-UniRule"/>
</dbReference>
<comment type="function">
    <text evidence="7">Involved in mRNA degradation. Catalyzes the phosphorolysis of single-stranded polyribonucleotides processively in the 3'- to 5'-direction.</text>
</comment>
<evidence type="ECO:0000256" key="6">
    <source>
        <dbReference type="ARBA" id="ARBA00022884"/>
    </source>
</evidence>
<evidence type="ECO:0000256" key="3">
    <source>
        <dbReference type="ARBA" id="ARBA00022679"/>
    </source>
</evidence>
<dbReference type="InterPro" id="IPR015847">
    <property type="entry name" value="ExoRNase_PH_dom2"/>
</dbReference>
<feature type="binding site" evidence="7">
    <location>
        <position position="497"/>
    </location>
    <ligand>
        <name>Mg(2+)</name>
        <dbReference type="ChEBI" id="CHEBI:18420"/>
    </ligand>
</feature>
<dbReference type="InterPro" id="IPR003029">
    <property type="entry name" value="S1_domain"/>
</dbReference>
<comment type="cofactor">
    <cofactor evidence="7">
        <name>Mg(2+)</name>
        <dbReference type="ChEBI" id="CHEBI:18420"/>
    </cofactor>
</comment>
<dbReference type="GO" id="GO:0003723">
    <property type="term" value="F:RNA binding"/>
    <property type="evidence" value="ECO:0007669"/>
    <property type="project" value="UniProtKB-UniRule"/>
</dbReference>
<dbReference type="Gene3D" id="3.30.1370.10">
    <property type="entry name" value="K Homology domain, type 1"/>
    <property type="match status" value="1"/>
</dbReference>
<feature type="binding site" evidence="7">
    <location>
        <position position="491"/>
    </location>
    <ligand>
        <name>Mg(2+)</name>
        <dbReference type="ChEBI" id="CHEBI:18420"/>
    </ligand>
</feature>
<dbReference type="Gene3D" id="3.30.230.70">
    <property type="entry name" value="GHMP Kinase, N-terminal domain"/>
    <property type="match status" value="2"/>
</dbReference>
<dbReference type="InterPro" id="IPR004088">
    <property type="entry name" value="KH_dom_type_1"/>
</dbReference>
<dbReference type="Pfam" id="PF00575">
    <property type="entry name" value="S1"/>
    <property type="match status" value="1"/>
</dbReference>
<dbReference type="NCBIfam" id="TIGR03591">
    <property type="entry name" value="polynuc_phos"/>
    <property type="match status" value="1"/>
</dbReference>
<name>A0A844FZ14_9BACT</name>
<dbReference type="PANTHER" id="PTHR11252">
    <property type="entry name" value="POLYRIBONUCLEOTIDE NUCLEOTIDYLTRANSFERASE"/>
    <property type="match status" value="1"/>
</dbReference>
<dbReference type="SMART" id="SM00316">
    <property type="entry name" value="S1"/>
    <property type="match status" value="1"/>
</dbReference>
<dbReference type="RefSeq" id="WP_154416922.1">
    <property type="nucleotide sequence ID" value="NZ_VUNS01000002.1"/>
</dbReference>
<proteinExistence type="inferred from homology"/>
<dbReference type="FunFam" id="2.40.50.140:FF:000189">
    <property type="entry name" value="Polyribonucleotide nucleotidyltransferase, putative"/>
    <property type="match status" value="1"/>
</dbReference>
<dbReference type="CDD" id="cd02393">
    <property type="entry name" value="KH-I_PNPase"/>
    <property type="match status" value="1"/>
</dbReference>
<keyword evidence="4 7" id="KW-0548">Nucleotidyltransferase</keyword>
<dbReference type="Pfam" id="PF00013">
    <property type="entry name" value="KH_1"/>
    <property type="match status" value="1"/>
</dbReference>
<sequence length="704" mass="76045">MAEEKIVFQFDGEREMEISTGKVAGLANGSCLVRLGDTIVLAAACSGAPREGTDFFPLQVDYREKYSAAGKFPGGYIKREGRPSTKEILTCRMIDRPIRPLFPEGFFDEVQISCVLLSADGVNEPDVLAMVGASASLMLSDLPFDGPIGAVRVGLVDGKFIVNPTRAEMAKSKLELIYAGRPDQVIMIEGEADFVSEAQMKEAMYLANDAVRKQCEAQIELAKRAGRAKKDYKLYLVPEELAASMAKLCADRIENVCTIPGKEARMVALDELRAELRGALREPFAAMSDAEFGFMTAIAFDNLVRETTRNVILEKQFRPDGRSTTEIRPLSAEVGVLPVVHGSALFSRGETQALVLATLGNEKDAQEADDLTSESGVTKKRFYLHYNFPNFSVGEVGRITGPGRREIGHGNLAERSVSKVVPADFPYVVRCVSEIMSSNGSTSMASVCGATLALMDAGVPITAPVAGISCGLVTGKDGKRLLLTDIIGAEDHFGDMDFKVCGTRDGITGFQLDLKLPGIPIDLLCEGMERNRIARLKILDVMEACIPAPRADISPRAPRLEVVKINPDKIGALIGPGGKNIRSITEETGTSIDIDDDGTVKIMAPDKEHLEAAKLRISGCTAEPEIGKIYRGKVVTVRDFGAFVEILPGVEGLLHISALADYRVNKVTDICNEGDYVSVKVLDIDPSNGKISLSRKAALKEMGE</sequence>
<dbReference type="PANTHER" id="PTHR11252:SF0">
    <property type="entry name" value="POLYRIBONUCLEOTIDE NUCLEOTIDYLTRANSFERASE 1, MITOCHONDRIAL"/>
    <property type="match status" value="1"/>
</dbReference>
<dbReference type="PIRSF" id="PIRSF005499">
    <property type="entry name" value="PNPase"/>
    <property type="match status" value="1"/>
</dbReference>
<dbReference type="GO" id="GO:0000287">
    <property type="term" value="F:magnesium ion binding"/>
    <property type="evidence" value="ECO:0007669"/>
    <property type="project" value="UniProtKB-UniRule"/>
</dbReference>
<dbReference type="CDD" id="cd04472">
    <property type="entry name" value="S1_PNPase"/>
    <property type="match status" value="1"/>
</dbReference>
<dbReference type="GO" id="GO:0005829">
    <property type="term" value="C:cytosol"/>
    <property type="evidence" value="ECO:0007669"/>
    <property type="project" value="TreeGrafter"/>
</dbReference>
<dbReference type="InterPro" id="IPR015848">
    <property type="entry name" value="PNPase_PH_RNA-bd_bac/org-type"/>
</dbReference>
<dbReference type="Gene3D" id="2.40.50.140">
    <property type="entry name" value="Nucleic acid-binding proteins"/>
    <property type="match status" value="1"/>
</dbReference>
<evidence type="ECO:0000256" key="1">
    <source>
        <dbReference type="ARBA" id="ARBA00007404"/>
    </source>
</evidence>
<dbReference type="Pfam" id="PF03725">
    <property type="entry name" value="RNase_PH_C"/>
    <property type="match status" value="1"/>
</dbReference>